<dbReference type="PROSITE" id="PS51154">
    <property type="entry name" value="MACRO"/>
    <property type="match status" value="1"/>
</dbReference>
<dbReference type="SMART" id="SM00506">
    <property type="entry name" value="A1pp"/>
    <property type="match status" value="1"/>
</dbReference>
<evidence type="ECO:0000313" key="2">
    <source>
        <dbReference type="EMBL" id="HDI82338.1"/>
    </source>
</evidence>
<dbReference type="Pfam" id="PF01661">
    <property type="entry name" value="Macro"/>
    <property type="match status" value="1"/>
</dbReference>
<reference evidence="2" key="1">
    <citation type="journal article" date="2020" name="mSystems">
        <title>Genome- and Community-Level Interaction Insights into Carbon Utilization and Element Cycling Functions of Hydrothermarchaeota in Hydrothermal Sediment.</title>
        <authorList>
            <person name="Zhou Z."/>
            <person name="Liu Y."/>
            <person name="Xu W."/>
            <person name="Pan J."/>
            <person name="Luo Z.H."/>
            <person name="Li M."/>
        </authorList>
    </citation>
    <scope>NUCLEOTIDE SEQUENCE [LARGE SCALE GENOMIC DNA]</scope>
    <source>
        <strain evidence="2">HyVt-102</strain>
    </source>
</reference>
<dbReference type="InterPro" id="IPR043472">
    <property type="entry name" value="Macro_dom-like"/>
</dbReference>
<sequence length="182" mass="20166">MNRVLFEKKLNNRLIRIVHGDITLEEVDAIVNPANKYLSHGGGVAGAIVRRGGQIIQEESNKLAPVEVGNAVITTGGKLPAKYVIHTVGPIWGEGNEEEKLRSAVRSAILLADKKELKSLSIPAISTGIFGYPKREGTWVILDEAIKTLQDCRHVEEVRLCNIDQETCNLFLEHIKTFKWSS</sequence>
<evidence type="ECO:0000259" key="1">
    <source>
        <dbReference type="PROSITE" id="PS51154"/>
    </source>
</evidence>
<dbReference type="Gene3D" id="3.40.220.10">
    <property type="entry name" value="Leucine Aminopeptidase, subunit E, domain 1"/>
    <property type="match status" value="1"/>
</dbReference>
<comment type="caution">
    <text evidence="2">The sequence shown here is derived from an EMBL/GenBank/DDBJ whole genome shotgun (WGS) entry which is preliminary data.</text>
</comment>
<proteinExistence type="predicted"/>
<dbReference type="AlphaFoldDB" id="A0A7C0VCI4"/>
<feature type="domain" description="Macro" evidence="1">
    <location>
        <begin position="2"/>
        <end position="179"/>
    </location>
</feature>
<dbReference type="CDD" id="cd02907">
    <property type="entry name" value="Macro_Af1521_BAL-like"/>
    <property type="match status" value="1"/>
</dbReference>
<organism evidence="2">
    <name type="scientific">candidate division WOR-3 bacterium</name>
    <dbReference type="NCBI Taxonomy" id="2052148"/>
    <lineage>
        <taxon>Bacteria</taxon>
        <taxon>Bacteria division WOR-3</taxon>
    </lineage>
</organism>
<dbReference type="EMBL" id="DQWE01000041">
    <property type="protein sequence ID" value="HDI82338.1"/>
    <property type="molecule type" value="Genomic_DNA"/>
</dbReference>
<name>A0A7C0VCI4_UNCW3</name>
<dbReference type="PANTHER" id="PTHR11106:SF111">
    <property type="entry name" value="MACRO DOMAIN-CONTAINING PROTEIN"/>
    <property type="match status" value="1"/>
</dbReference>
<dbReference type="PANTHER" id="PTHR11106">
    <property type="entry name" value="GANGLIOSIDE INDUCED DIFFERENTIATION ASSOCIATED PROTEIN 2-RELATED"/>
    <property type="match status" value="1"/>
</dbReference>
<dbReference type="InterPro" id="IPR002589">
    <property type="entry name" value="Macro_dom"/>
</dbReference>
<gene>
    <name evidence="2" type="ORF">ENF18_00930</name>
</gene>
<accession>A0A7C0VCI4</accession>
<protein>
    <submittedName>
        <fullName evidence="2">Macro domain-containing protein</fullName>
    </submittedName>
</protein>
<dbReference type="Proteomes" id="UP000885847">
    <property type="component" value="Unassembled WGS sequence"/>
</dbReference>
<dbReference type="SUPFAM" id="SSF52949">
    <property type="entry name" value="Macro domain-like"/>
    <property type="match status" value="1"/>
</dbReference>